<dbReference type="Proteomes" id="UP000033633">
    <property type="component" value="Unassembled WGS sequence"/>
</dbReference>
<dbReference type="InterPro" id="IPR005830">
    <property type="entry name" value="Aerolysn"/>
</dbReference>
<keyword evidence="8" id="KW-1043">Host membrane</keyword>
<dbReference type="PATRIC" id="fig|265726.11.peg.876"/>
<evidence type="ECO:0000256" key="4">
    <source>
        <dbReference type="ARBA" id="ARBA00022511"/>
    </source>
</evidence>
<dbReference type="InterPro" id="IPR016187">
    <property type="entry name" value="CTDL_fold"/>
</dbReference>
<evidence type="ECO:0000256" key="2">
    <source>
        <dbReference type="ARBA" id="ARBA00004613"/>
    </source>
</evidence>
<dbReference type="SMART" id="SM00999">
    <property type="entry name" value="Aerolysin"/>
    <property type="match status" value="1"/>
</dbReference>
<evidence type="ECO:0000256" key="6">
    <source>
        <dbReference type="ARBA" id="ARBA00022656"/>
    </source>
</evidence>
<keyword evidence="15" id="KW-1185">Reference proteome</keyword>
<evidence type="ECO:0000313" key="15">
    <source>
        <dbReference type="Proteomes" id="UP000033633"/>
    </source>
</evidence>
<dbReference type="PRINTS" id="PR00754">
    <property type="entry name" value="AEROLYSIN"/>
</dbReference>
<dbReference type="RefSeq" id="WP_046221118.1">
    <property type="nucleotide sequence ID" value="NZ_JWYV01000011.1"/>
</dbReference>
<comment type="similarity">
    <text evidence="3">Belongs to the aerolysin family.</text>
</comment>
<evidence type="ECO:0000259" key="13">
    <source>
        <dbReference type="SMART" id="SM00999"/>
    </source>
</evidence>
<evidence type="ECO:0000256" key="7">
    <source>
        <dbReference type="ARBA" id="ARBA00022729"/>
    </source>
</evidence>
<feature type="chain" id="PRO_5002495844" description="Aerolysin-like C-terminal domain-containing protein" evidence="12">
    <location>
        <begin position="23"/>
        <end position="486"/>
    </location>
</feature>
<dbReference type="Pfam" id="PF01117">
    <property type="entry name" value="Aerolysin"/>
    <property type="match status" value="1"/>
</dbReference>
<dbReference type="Pfam" id="PF03440">
    <property type="entry name" value="APT"/>
    <property type="match status" value="1"/>
</dbReference>
<keyword evidence="4" id="KW-1032">Host cell membrane</keyword>
<sequence length="486" mass="54051">MKKQITPLLILLPFGHIASAAALETSAFYPEEVEIHYNLGPEICKADFRPVTRSEALRFRDAIMNKIGKWSYVTLADGWVIMGPGYMGEIKQGTASHTACYPLNADTNILSFPAISIDEGSKERVEWTLLNDQDGFIKPAAYLAHHMGYAWVGGPKGSQVGDDMKVWWDSHESAWKIRGNDGPCDGYRCQDMTTISAKNFAYTMDPASFKIDGSIVNSNSQLVNTITSTAINKTSIQQQYVIDISYNTSTSWSQSNDYSFSESIAVSSTFKSPEVTGGVEKSISVTFGATQAWGSTSGGEESNRVTIQARPVVPANSALKVLLNVYRADISYPYVFDADVSYELGFDGFMRWSGNGLLWHPEDRPDFTTSFAIGRFADNEKSLEFQWDHRDITGMNKTWDWNWIAQTAGSYDTRYWLGKVLAPKKARVKGQFYAEDQFTGELYFEEIALPQGDSNTATMEKSIQDQLEDAGLKDVQVSVRKTNAGV</sequence>
<dbReference type="Gene3D" id="2.170.15.10">
    <property type="entry name" value="Proaerolysin, chain A, domain 3"/>
    <property type="match status" value="1"/>
</dbReference>
<evidence type="ECO:0000256" key="1">
    <source>
        <dbReference type="ARBA" id="ARBA00004165"/>
    </source>
</evidence>
<evidence type="ECO:0000313" key="14">
    <source>
        <dbReference type="EMBL" id="KKC99342.1"/>
    </source>
</evidence>
<feature type="domain" description="Aerolysin-like C-terminal" evidence="13">
    <location>
        <begin position="120"/>
        <end position="474"/>
    </location>
</feature>
<keyword evidence="7 12" id="KW-0732">Signal</keyword>
<proteinExistence type="inferred from homology"/>
<evidence type="ECO:0000256" key="12">
    <source>
        <dbReference type="SAM" id="SignalP"/>
    </source>
</evidence>
<dbReference type="InterPro" id="IPR005138">
    <property type="entry name" value="APT_dom"/>
</dbReference>
<reference evidence="14 15" key="1">
    <citation type="submission" date="2014-12" db="EMBL/GenBank/DDBJ databases">
        <title>Mercury Reductase activity and rhizosphere competence traits in the genome of root associated Photobacterium halotolerans MELD1.</title>
        <authorList>
            <person name="Mathew D.C."/>
            <person name="Huang C.-C."/>
        </authorList>
    </citation>
    <scope>NUCLEOTIDE SEQUENCE [LARGE SCALE GENOMIC DNA]</scope>
    <source>
        <strain evidence="14 15">MELD1</strain>
    </source>
</reference>
<dbReference type="Gene3D" id="3.30.412.10">
    <property type="entry name" value="Proaerolysin, chain A, domain 2"/>
    <property type="match status" value="1"/>
</dbReference>
<gene>
    <name evidence="14" type="ORF">KY46_13250</name>
</gene>
<protein>
    <recommendedName>
        <fullName evidence="13">Aerolysin-like C-terminal domain-containing protein</fullName>
    </recommendedName>
</protein>
<dbReference type="GO" id="GO:0005576">
    <property type="term" value="C:extracellular region"/>
    <property type="evidence" value="ECO:0007669"/>
    <property type="project" value="UniProtKB-SubCell"/>
</dbReference>
<keyword evidence="10" id="KW-0472">Membrane</keyword>
<comment type="caution">
    <text evidence="14">The sequence shown here is derived from an EMBL/GenBank/DDBJ whole genome shotgun (WGS) entry which is preliminary data.</text>
</comment>
<accession>A0A0F5VB76</accession>
<dbReference type="SUPFAM" id="SSF56973">
    <property type="entry name" value="Aerolisin/ETX pore-forming domain"/>
    <property type="match status" value="1"/>
</dbReference>
<dbReference type="Gene3D" id="3.10.40.10">
    <property type="entry name" value="Aerolysin/Pertussis toxin (APT), N-terminal domain"/>
    <property type="match status" value="1"/>
</dbReference>
<dbReference type="InterPro" id="IPR037015">
    <property type="entry name" value="APT_N_sf"/>
</dbReference>
<name>A0A0F5VB76_9GAMM</name>
<evidence type="ECO:0000256" key="3">
    <source>
        <dbReference type="ARBA" id="ARBA00009831"/>
    </source>
</evidence>
<dbReference type="AlphaFoldDB" id="A0A0F5VB76"/>
<evidence type="ECO:0000256" key="9">
    <source>
        <dbReference type="ARBA" id="ARBA00023026"/>
    </source>
</evidence>
<evidence type="ECO:0000256" key="8">
    <source>
        <dbReference type="ARBA" id="ARBA00022870"/>
    </source>
</evidence>
<evidence type="ECO:0000256" key="10">
    <source>
        <dbReference type="ARBA" id="ARBA00023136"/>
    </source>
</evidence>
<dbReference type="CDD" id="cd20218">
    <property type="entry name" value="PFM_aerolysin"/>
    <property type="match status" value="1"/>
</dbReference>
<evidence type="ECO:0000256" key="11">
    <source>
        <dbReference type="ARBA" id="ARBA00023157"/>
    </source>
</evidence>
<dbReference type="OrthoDB" id="5579173at2"/>
<keyword evidence="11" id="KW-1015">Disulfide bond</keyword>
<dbReference type="GO" id="GO:0090729">
    <property type="term" value="F:toxin activity"/>
    <property type="evidence" value="ECO:0007669"/>
    <property type="project" value="UniProtKB-KW"/>
</dbReference>
<organism evidence="14 15">
    <name type="scientific">Photobacterium halotolerans</name>
    <dbReference type="NCBI Taxonomy" id="265726"/>
    <lineage>
        <taxon>Bacteria</taxon>
        <taxon>Pseudomonadati</taxon>
        <taxon>Pseudomonadota</taxon>
        <taxon>Gammaproteobacteria</taxon>
        <taxon>Vibrionales</taxon>
        <taxon>Vibrionaceae</taxon>
        <taxon>Photobacterium</taxon>
    </lineage>
</organism>
<dbReference type="SUPFAM" id="SSF56436">
    <property type="entry name" value="C-type lectin-like"/>
    <property type="match status" value="1"/>
</dbReference>
<feature type="signal peptide" evidence="12">
    <location>
        <begin position="1"/>
        <end position="22"/>
    </location>
</feature>
<dbReference type="InterPro" id="IPR055267">
    <property type="entry name" value="Aerolysin-like_C"/>
</dbReference>
<keyword evidence="9" id="KW-0843">Virulence</keyword>
<dbReference type="EMBL" id="JWYV01000011">
    <property type="protein sequence ID" value="KKC99342.1"/>
    <property type="molecule type" value="Genomic_DNA"/>
</dbReference>
<evidence type="ECO:0000256" key="5">
    <source>
        <dbReference type="ARBA" id="ARBA00022525"/>
    </source>
</evidence>
<comment type="subcellular location">
    <subcellularLocation>
        <location evidence="1">Host cell membrane</location>
    </subcellularLocation>
    <subcellularLocation>
        <location evidence="2">Secreted</location>
    </subcellularLocation>
</comment>
<keyword evidence="5" id="KW-0964">Secreted</keyword>
<keyword evidence="6" id="KW-0800">Toxin</keyword>
<dbReference type="GO" id="GO:0020002">
    <property type="term" value="C:host cell plasma membrane"/>
    <property type="evidence" value="ECO:0007669"/>
    <property type="project" value="UniProtKB-SubCell"/>
</dbReference>